<dbReference type="EMBL" id="JACHJI010000002">
    <property type="protein sequence ID" value="MBB4897004.1"/>
    <property type="molecule type" value="Genomic_DNA"/>
</dbReference>
<feature type="region of interest" description="Disordered" evidence="1">
    <location>
        <begin position="8"/>
        <end position="32"/>
    </location>
</feature>
<feature type="compositionally biased region" description="Basic and acidic residues" evidence="1">
    <location>
        <begin position="8"/>
        <end position="24"/>
    </location>
</feature>
<dbReference type="AlphaFoldDB" id="A0A7W7PP18"/>
<reference evidence="2 3" key="1">
    <citation type="submission" date="2020-08" db="EMBL/GenBank/DDBJ databases">
        <title>Genomic Encyclopedia of Type Strains, Phase III (KMG-III): the genomes of soil and plant-associated and newly described type strains.</title>
        <authorList>
            <person name="Whitman W."/>
        </authorList>
    </citation>
    <scope>NUCLEOTIDE SEQUENCE [LARGE SCALE GENOMIC DNA]</scope>
    <source>
        <strain evidence="2 3">CECT 3273</strain>
    </source>
</reference>
<proteinExistence type="predicted"/>
<organism evidence="2 3">
    <name type="scientific">Streptomyces griseomycini</name>
    <dbReference type="NCBI Taxonomy" id="66895"/>
    <lineage>
        <taxon>Bacteria</taxon>
        <taxon>Bacillati</taxon>
        <taxon>Actinomycetota</taxon>
        <taxon>Actinomycetes</taxon>
        <taxon>Kitasatosporales</taxon>
        <taxon>Streptomycetaceae</taxon>
        <taxon>Streptomyces</taxon>
    </lineage>
</organism>
<sequence>MRIDRFALEPVTRVEAREPPDTGRTDPGVVDVSAPDERFVLEAGQTLGLTTTFEAPGDAAPAQDVFFQACLGLGFRSDEAEVKGYGAPLGPRGRPSHVGDGRSPERAS</sequence>
<name>A0A7W7PP18_9ACTN</name>
<dbReference type="Proteomes" id="UP000579523">
    <property type="component" value="Unassembled WGS sequence"/>
</dbReference>
<evidence type="ECO:0000256" key="1">
    <source>
        <dbReference type="SAM" id="MobiDB-lite"/>
    </source>
</evidence>
<protein>
    <submittedName>
        <fullName evidence="2">Uncharacterized protein</fullName>
    </submittedName>
</protein>
<comment type="caution">
    <text evidence="2">The sequence shown here is derived from an EMBL/GenBank/DDBJ whole genome shotgun (WGS) entry which is preliminary data.</text>
</comment>
<accession>A0A7W7PP18</accession>
<gene>
    <name evidence="2" type="ORF">FHS37_001031</name>
</gene>
<feature type="compositionally biased region" description="Basic and acidic residues" evidence="1">
    <location>
        <begin position="97"/>
        <end position="108"/>
    </location>
</feature>
<keyword evidence="3" id="KW-1185">Reference proteome</keyword>
<feature type="region of interest" description="Disordered" evidence="1">
    <location>
        <begin position="82"/>
        <end position="108"/>
    </location>
</feature>
<evidence type="ECO:0000313" key="3">
    <source>
        <dbReference type="Proteomes" id="UP000579523"/>
    </source>
</evidence>
<evidence type="ECO:0000313" key="2">
    <source>
        <dbReference type="EMBL" id="MBB4897004.1"/>
    </source>
</evidence>